<evidence type="ECO:0000256" key="20">
    <source>
        <dbReference type="PROSITE-ProRule" id="PRU00391"/>
    </source>
</evidence>
<evidence type="ECO:0000256" key="6">
    <source>
        <dbReference type="ARBA" id="ARBA00012720"/>
    </source>
</evidence>
<dbReference type="Pfam" id="PF06831">
    <property type="entry name" value="H2TH"/>
    <property type="match status" value="1"/>
</dbReference>
<dbReference type="GO" id="GO:0003684">
    <property type="term" value="F:damaged DNA binding"/>
    <property type="evidence" value="ECO:0007669"/>
    <property type="project" value="InterPro"/>
</dbReference>
<dbReference type="EMBL" id="CP036276">
    <property type="protein sequence ID" value="QDU42306.1"/>
    <property type="molecule type" value="Genomic_DNA"/>
</dbReference>
<keyword evidence="12" id="KW-0862">Zinc</keyword>
<evidence type="ECO:0000256" key="16">
    <source>
        <dbReference type="ARBA" id="ARBA00023268"/>
    </source>
</evidence>
<dbReference type="SUPFAM" id="SSF46946">
    <property type="entry name" value="S13-like H2TH domain"/>
    <property type="match status" value="1"/>
</dbReference>
<dbReference type="InterPro" id="IPR015886">
    <property type="entry name" value="H2TH_FPG"/>
</dbReference>
<keyword evidence="24" id="KW-1185">Reference proteome</keyword>
<dbReference type="Gene3D" id="1.10.8.50">
    <property type="match status" value="1"/>
</dbReference>
<evidence type="ECO:0000256" key="9">
    <source>
        <dbReference type="ARBA" id="ARBA00022763"/>
    </source>
</evidence>
<evidence type="ECO:0000256" key="18">
    <source>
        <dbReference type="ARBA" id="ARBA00030638"/>
    </source>
</evidence>
<evidence type="ECO:0000256" key="1">
    <source>
        <dbReference type="ARBA" id="ARBA00001668"/>
    </source>
</evidence>
<dbReference type="NCBIfam" id="TIGR00577">
    <property type="entry name" value="fpg"/>
    <property type="match status" value="1"/>
</dbReference>
<keyword evidence="10 20" id="KW-0863">Zinc-finger</keyword>
<dbReference type="EC" id="3.2.2.23" evidence="5"/>
<dbReference type="InterPro" id="IPR012319">
    <property type="entry name" value="FPG_cat"/>
</dbReference>
<name>A0A517ZIK5_9PLAN</name>
<evidence type="ECO:0000313" key="24">
    <source>
        <dbReference type="Proteomes" id="UP000319383"/>
    </source>
</evidence>
<dbReference type="GO" id="GO:0006284">
    <property type="term" value="P:base-excision repair"/>
    <property type="evidence" value="ECO:0007669"/>
    <property type="project" value="InterPro"/>
</dbReference>
<evidence type="ECO:0000256" key="7">
    <source>
        <dbReference type="ARBA" id="ARBA00016240"/>
    </source>
</evidence>
<comment type="similarity">
    <text evidence="3">Belongs to the FPG family.</text>
</comment>
<dbReference type="PROSITE" id="PS51068">
    <property type="entry name" value="FPG_CAT"/>
    <property type="match status" value="1"/>
</dbReference>
<dbReference type="SMART" id="SM00898">
    <property type="entry name" value="Fapy_DNA_glyco"/>
    <property type="match status" value="1"/>
</dbReference>
<dbReference type="PROSITE" id="PS51066">
    <property type="entry name" value="ZF_FPG_2"/>
    <property type="match status" value="1"/>
</dbReference>
<dbReference type="GO" id="GO:0008270">
    <property type="term" value="F:zinc ion binding"/>
    <property type="evidence" value="ECO:0007669"/>
    <property type="project" value="UniProtKB-KW"/>
</dbReference>
<keyword evidence="13" id="KW-0238">DNA-binding</keyword>
<dbReference type="InterPro" id="IPR035937">
    <property type="entry name" value="FPG_N"/>
</dbReference>
<feature type="domain" description="FPG-type" evidence="21">
    <location>
        <begin position="244"/>
        <end position="279"/>
    </location>
</feature>
<organism evidence="23 24">
    <name type="scientific">Symmachiella dynata</name>
    <dbReference type="NCBI Taxonomy" id="2527995"/>
    <lineage>
        <taxon>Bacteria</taxon>
        <taxon>Pseudomonadati</taxon>
        <taxon>Planctomycetota</taxon>
        <taxon>Planctomycetia</taxon>
        <taxon>Planctomycetales</taxon>
        <taxon>Planctomycetaceae</taxon>
        <taxon>Symmachiella</taxon>
    </lineage>
</organism>
<evidence type="ECO:0000256" key="11">
    <source>
        <dbReference type="ARBA" id="ARBA00022801"/>
    </source>
</evidence>
<evidence type="ECO:0000256" key="2">
    <source>
        <dbReference type="ARBA" id="ARBA00001947"/>
    </source>
</evidence>
<dbReference type="GO" id="GO:0034039">
    <property type="term" value="F:8-oxo-7,8-dihydroguanine DNA N-glycosylase activity"/>
    <property type="evidence" value="ECO:0007669"/>
    <property type="project" value="TreeGrafter"/>
</dbReference>
<dbReference type="PANTHER" id="PTHR22993:SF9">
    <property type="entry name" value="FORMAMIDOPYRIMIDINE-DNA GLYCOSYLASE"/>
    <property type="match status" value="1"/>
</dbReference>
<evidence type="ECO:0000256" key="13">
    <source>
        <dbReference type="ARBA" id="ARBA00023125"/>
    </source>
</evidence>
<evidence type="ECO:0000256" key="17">
    <source>
        <dbReference type="ARBA" id="ARBA00023295"/>
    </source>
</evidence>
<evidence type="ECO:0000256" key="15">
    <source>
        <dbReference type="ARBA" id="ARBA00023239"/>
    </source>
</evidence>
<dbReference type="Pfam" id="PF01149">
    <property type="entry name" value="Fapy_DNA_glyco"/>
    <property type="match status" value="1"/>
</dbReference>
<dbReference type="Gene3D" id="3.20.190.10">
    <property type="entry name" value="MutM-like, N-terminal"/>
    <property type="match status" value="1"/>
</dbReference>
<keyword evidence="17 23" id="KW-0326">Glycosidase</keyword>
<dbReference type="SUPFAM" id="SSF57716">
    <property type="entry name" value="Glucocorticoid receptor-like (DNA-binding domain)"/>
    <property type="match status" value="1"/>
</dbReference>
<dbReference type="PANTHER" id="PTHR22993">
    <property type="entry name" value="FORMAMIDOPYRIMIDINE-DNA GLYCOSYLASE"/>
    <property type="match status" value="1"/>
</dbReference>
<dbReference type="CDD" id="cd08966">
    <property type="entry name" value="EcFpg-like_N"/>
    <property type="match status" value="1"/>
</dbReference>
<accession>A0A517ZIK5</accession>
<dbReference type="EC" id="4.2.99.18" evidence="6"/>
<comment type="catalytic activity">
    <reaction evidence="19">
        <text>2'-deoxyribonucleotide-(2'-deoxyribose 5'-phosphate)-2'-deoxyribonucleotide-DNA = a 3'-end 2'-deoxyribonucleotide-(2,3-dehydro-2,3-deoxyribose 5'-phosphate)-DNA + a 5'-end 5'-phospho-2'-deoxyribonucleoside-DNA + H(+)</text>
        <dbReference type="Rhea" id="RHEA:66592"/>
        <dbReference type="Rhea" id="RHEA-COMP:13180"/>
        <dbReference type="Rhea" id="RHEA-COMP:16897"/>
        <dbReference type="Rhea" id="RHEA-COMP:17067"/>
        <dbReference type="ChEBI" id="CHEBI:15378"/>
        <dbReference type="ChEBI" id="CHEBI:136412"/>
        <dbReference type="ChEBI" id="CHEBI:157695"/>
        <dbReference type="ChEBI" id="CHEBI:167181"/>
        <dbReference type="EC" id="4.2.99.18"/>
    </reaction>
</comment>
<keyword evidence="8" id="KW-0479">Metal-binding</keyword>
<keyword evidence="14" id="KW-0234">DNA repair</keyword>
<evidence type="ECO:0000259" key="21">
    <source>
        <dbReference type="PROSITE" id="PS51066"/>
    </source>
</evidence>
<evidence type="ECO:0000256" key="19">
    <source>
        <dbReference type="ARBA" id="ARBA00044632"/>
    </source>
</evidence>
<dbReference type="SMART" id="SM01232">
    <property type="entry name" value="H2TH"/>
    <property type="match status" value="1"/>
</dbReference>
<dbReference type="SUPFAM" id="SSF81624">
    <property type="entry name" value="N-terminal domain of MutM-like DNA repair proteins"/>
    <property type="match status" value="1"/>
</dbReference>
<dbReference type="InterPro" id="IPR010663">
    <property type="entry name" value="Znf_FPG/IleRS"/>
</dbReference>
<comment type="subunit">
    <text evidence="4">Monomer.</text>
</comment>
<dbReference type="NCBIfam" id="NF002211">
    <property type="entry name" value="PRK01103.1"/>
    <property type="match status" value="1"/>
</dbReference>
<dbReference type="InterPro" id="IPR020629">
    <property type="entry name" value="FPG_Glyclase"/>
</dbReference>
<reference evidence="23 24" key="1">
    <citation type="submission" date="2019-02" db="EMBL/GenBank/DDBJ databases">
        <title>Deep-cultivation of Planctomycetes and their phenomic and genomic characterization uncovers novel biology.</title>
        <authorList>
            <person name="Wiegand S."/>
            <person name="Jogler M."/>
            <person name="Boedeker C."/>
            <person name="Pinto D."/>
            <person name="Vollmers J."/>
            <person name="Rivas-Marin E."/>
            <person name="Kohn T."/>
            <person name="Peeters S.H."/>
            <person name="Heuer A."/>
            <person name="Rast P."/>
            <person name="Oberbeckmann S."/>
            <person name="Bunk B."/>
            <person name="Jeske O."/>
            <person name="Meyerdierks A."/>
            <person name="Storesund J.E."/>
            <person name="Kallscheuer N."/>
            <person name="Luecker S."/>
            <person name="Lage O.M."/>
            <person name="Pohl T."/>
            <person name="Merkel B.J."/>
            <person name="Hornburger P."/>
            <person name="Mueller R.-W."/>
            <person name="Bruemmer F."/>
            <person name="Labrenz M."/>
            <person name="Spormann A.M."/>
            <person name="Op den Camp H."/>
            <person name="Overmann J."/>
            <person name="Amann R."/>
            <person name="Jetten M.S.M."/>
            <person name="Mascher T."/>
            <person name="Medema M.H."/>
            <person name="Devos D.P."/>
            <person name="Kaster A.-K."/>
            <person name="Ovreas L."/>
            <person name="Rohde M."/>
            <person name="Galperin M.Y."/>
            <person name="Jogler C."/>
        </authorList>
    </citation>
    <scope>NUCLEOTIDE SEQUENCE [LARGE SCALE GENOMIC DNA]</scope>
    <source>
        <strain evidence="23 24">Mal52</strain>
    </source>
</reference>
<gene>
    <name evidence="23" type="primary">mutM</name>
    <name evidence="23" type="ORF">Mal52_07620</name>
</gene>
<comment type="cofactor">
    <cofactor evidence="2">
        <name>Zn(2+)</name>
        <dbReference type="ChEBI" id="CHEBI:29105"/>
    </cofactor>
</comment>
<keyword evidence="15" id="KW-0456">Lyase</keyword>
<evidence type="ECO:0000256" key="5">
    <source>
        <dbReference type="ARBA" id="ARBA00012024"/>
    </source>
</evidence>
<protein>
    <recommendedName>
        <fullName evidence="7">Formamidopyrimidine-DNA glycosylase</fullName>
        <ecNumber evidence="5">3.2.2.23</ecNumber>
        <ecNumber evidence="6">4.2.99.18</ecNumber>
    </recommendedName>
    <alternativeName>
        <fullName evidence="18">DNA-(apurinic or apyrimidinic site) lyase MutM</fullName>
    </alternativeName>
</protein>
<evidence type="ECO:0000256" key="10">
    <source>
        <dbReference type="ARBA" id="ARBA00022771"/>
    </source>
</evidence>
<evidence type="ECO:0000256" key="4">
    <source>
        <dbReference type="ARBA" id="ARBA00011245"/>
    </source>
</evidence>
<dbReference type="InterPro" id="IPR010979">
    <property type="entry name" value="Ribosomal_uS13-like_H2TH"/>
</dbReference>
<keyword evidence="16" id="KW-0511">Multifunctional enzyme</keyword>
<dbReference type="FunFam" id="1.10.8.50:FF:000003">
    <property type="entry name" value="Formamidopyrimidine-DNA glycosylase"/>
    <property type="match status" value="1"/>
</dbReference>
<keyword evidence="11 23" id="KW-0378">Hydrolase</keyword>
<keyword evidence="9" id="KW-0227">DNA damage</keyword>
<sequence>MPELPEVETMVRGIRPSVEGRVITAMKKCRCPCKPITMNPTWPRITKRVLGQKVVEVTRIAKRAVFQLSSGDAIVIEPRMTGLLLLNDPPDRGHLRVRWDFEHPGGDSSLWFWDRRGLGTLSLYSAAELTQRLAPPHLGVDALKITQRQWKVVCGKTKRAIKVALLDQKFVAGIGNLYASEILHRAGIHPQQPADELTQPQIQRMATATRTVLRTAIEHEGSTLSDGTYRNALNQNGSYQNSHQVYQRAEEFCPKCRETPVQRIVQAQRSTFFCPVCQPLR</sequence>
<dbReference type="Proteomes" id="UP000319383">
    <property type="component" value="Chromosome"/>
</dbReference>
<feature type="domain" description="Formamidopyrimidine-DNA glycosylase catalytic" evidence="22">
    <location>
        <begin position="2"/>
        <end position="119"/>
    </location>
</feature>
<evidence type="ECO:0000259" key="22">
    <source>
        <dbReference type="PROSITE" id="PS51068"/>
    </source>
</evidence>
<dbReference type="KEGG" id="sdyn:Mal52_07620"/>
<proteinExistence type="inferred from homology"/>
<evidence type="ECO:0000256" key="12">
    <source>
        <dbReference type="ARBA" id="ARBA00022833"/>
    </source>
</evidence>
<dbReference type="RefSeq" id="WP_145374370.1">
    <property type="nucleotide sequence ID" value="NZ_CP036276.1"/>
</dbReference>
<comment type="catalytic activity">
    <reaction evidence="1">
        <text>Hydrolysis of DNA containing ring-opened 7-methylguanine residues, releasing 2,6-diamino-4-hydroxy-5-(N-methyl)formamidopyrimidine.</text>
        <dbReference type="EC" id="3.2.2.23"/>
    </reaction>
</comment>
<dbReference type="AlphaFoldDB" id="A0A517ZIK5"/>
<dbReference type="InterPro" id="IPR000214">
    <property type="entry name" value="Znf_DNA_glyclase/AP_lyase"/>
</dbReference>
<dbReference type="Pfam" id="PF06827">
    <property type="entry name" value="zf-FPG_IleRS"/>
    <property type="match status" value="1"/>
</dbReference>
<evidence type="ECO:0000256" key="14">
    <source>
        <dbReference type="ARBA" id="ARBA00023204"/>
    </source>
</evidence>
<evidence type="ECO:0000256" key="3">
    <source>
        <dbReference type="ARBA" id="ARBA00009409"/>
    </source>
</evidence>
<evidence type="ECO:0000313" key="23">
    <source>
        <dbReference type="EMBL" id="QDU42306.1"/>
    </source>
</evidence>
<dbReference type="GO" id="GO:0140078">
    <property type="term" value="F:class I DNA-(apurinic or apyrimidinic site) endonuclease activity"/>
    <property type="evidence" value="ECO:0007669"/>
    <property type="project" value="UniProtKB-EC"/>
</dbReference>
<evidence type="ECO:0000256" key="8">
    <source>
        <dbReference type="ARBA" id="ARBA00022723"/>
    </source>
</evidence>